<comment type="caution">
    <text evidence="2">The sequence shown here is derived from an EMBL/GenBank/DDBJ whole genome shotgun (WGS) entry which is preliminary data.</text>
</comment>
<dbReference type="Gene3D" id="1.10.10.10">
    <property type="entry name" value="Winged helix-like DNA-binding domain superfamily/Winged helix DNA-binding domain"/>
    <property type="match status" value="1"/>
</dbReference>
<dbReference type="InterPro" id="IPR036388">
    <property type="entry name" value="WH-like_DNA-bd_sf"/>
</dbReference>
<keyword evidence="3" id="KW-1185">Reference proteome</keyword>
<dbReference type="SUPFAM" id="SSF46785">
    <property type="entry name" value="Winged helix' DNA-binding domain"/>
    <property type="match status" value="1"/>
</dbReference>
<dbReference type="Pfam" id="PF09339">
    <property type="entry name" value="HTH_IclR"/>
    <property type="match status" value="1"/>
</dbReference>
<name>A0ABS9TM12_9PSEU</name>
<dbReference type="InterPro" id="IPR005471">
    <property type="entry name" value="Tscrpt_reg_IclR_N"/>
</dbReference>
<protein>
    <submittedName>
        <fullName evidence="2">Helix-turn-helix domain-containing protein</fullName>
    </submittedName>
</protein>
<proteinExistence type="predicted"/>
<organism evidence="2 3">
    <name type="scientific">Pseudonocardia alaniniphila</name>
    <dbReference type="NCBI Taxonomy" id="75291"/>
    <lineage>
        <taxon>Bacteria</taxon>
        <taxon>Bacillati</taxon>
        <taxon>Actinomycetota</taxon>
        <taxon>Actinomycetes</taxon>
        <taxon>Pseudonocardiales</taxon>
        <taxon>Pseudonocardiaceae</taxon>
        <taxon>Pseudonocardia</taxon>
    </lineage>
</organism>
<dbReference type="PANTHER" id="PTHR30136">
    <property type="entry name" value="HELIX-TURN-HELIX TRANSCRIPTIONAL REGULATOR, ICLR FAMILY"/>
    <property type="match status" value="1"/>
</dbReference>
<reference evidence="2 3" key="1">
    <citation type="submission" date="2022-03" db="EMBL/GenBank/DDBJ databases">
        <title>Pseudonocardia alaer sp. nov., a novel actinomycete isolated from reed forest soil.</title>
        <authorList>
            <person name="Wang L."/>
        </authorList>
    </citation>
    <scope>NUCLEOTIDE SEQUENCE [LARGE SCALE GENOMIC DNA]</scope>
    <source>
        <strain evidence="2 3">Y-16303</strain>
    </source>
</reference>
<gene>
    <name evidence="2" type="ORF">MMF94_27935</name>
</gene>
<dbReference type="InterPro" id="IPR050707">
    <property type="entry name" value="HTH_MetabolicPath_Reg"/>
</dbReference>
<accession>A0ABS9TM12</accession>
<dbReference type="EMBL" id="JAKXMK010000026">
    <property type="protein sequence ID" value="MCH6169548.1"/>
    <property type="molecule type" value="Genomic_DNA"/>
</dbReference>
<dbReference type="Proteomes" id="UP001299970">
    <property type="component" value="Unassembled WGS sequence"/>
</dbReference>
<dbReference type="SMART" id="SM00346">
    <property type="entry name" value="HTH_ICLR"/>
    <property type="match status" value="1"/>
</dbReference>
<evidence type="ECO:0000313" key="2">
    <source>
        <dbReference type="EMBL" id="MCH6169548.1"/>
    </source>
</evidence>
<sequence>MAPDTEMDDVAGRSVVRSVFALLRELREETGPVGVSTLARRTGLPKSTVQRLLVQMAAEGAVERVGRAWTMGRSLGQPGPGSRSLSGLRYLTRPRLRRIAMSTGASTFLLVGDGAGPVTLDQVSGSMVDPAIPPEWQMRAAAHPASAAALALTVGGTAVERGAVVPEYECLATVFPLASGDAGLLSATLPRGSGIDRLANTLDRVAETINAEAGRLASDGW</sequence>
<evidence type="ECO:0000313" key="3">
    <source>
        <dbReference type="Proteomes" id="UP001299970"/>
    </source>
</evidence>
<evidence type="ECO:0000259" key="1">
    <source>
        <dbReference type="PROSITE" id="PS51077"/>
    </source>
</evidence>
<dbReference type="RefSeq" id="WP_241040193.1">
    <property type="nucleotide sequence ID" value="NZ_BAAAJF010000065.1"/>
</dbReference>
<dbReference type="PROSITE" id="PS51077">
    <property type="entry name" value="HTH_ICLR"/>
    <property type="match status" value="1"/>
</dbReference>
<dbReference type="InterPro" id="IPR036390">
    <property type="entry name" value="WH_DNA-bd_sf"/>
</dbReference>
<feature type="domain" description="HTH iclR-type" evidence="1">
    <location>
        <begin position="13"/>
        <end position="73"/>
    </location>
</feature>
<dbReference type="PANTHER" id="PTHR30136:SF24">
    <property type="entry name" value="HTH-TYPE TRANSCRIPTIONAL REPRESSOR ALLR"/>
    <property type="match status" value="1"/>
</dbReference>